<dbReference type="PATRIC" id="fig|1166018.3.peg.4354"/>
<reference evidence="3 4" key="1">
    <citation type="journal article" date="2012" name="J. Bacteriol.">
        <title>Genome Sequence of Fibrella aestuarina BUZ 2T, a Filamentous Marine Bacterium.</title>
        <authorList>
            <person name="Filippini M."/>
            <person name="Qi W."/>
            <person name="Blom J."/>
            <person name="Goesmann A."/>
            <person name="Smits T.H."/>
            <person name="Bagheri H.C."/>
        </authorList>
    </citation>
    <scope>NUCLEOTIDE SEQUENCE [LARGE SCALE GENOMIC DNA]</scope>
    <source>
        <strain evidence="4">BUZ 2T</strain>
    </source>
</reference>
<keyword evidence="4" id="KW-1185">Reference proteome</keyword>
<accession>I0K8Z4</accession>
<evidence type="ECO:0000259" key="2">
    <source>
        <dbReference type="Pfam" id="PF13280"/>
    </source>
</evidence>
<feature type="domain" description="WYL" evidence="2">
    <location>
        <begin position="143"/>
        <end position="210"/>
    </location>
</feature>
<evidence type="ECO:0000313" key="4">
    <source>
        <dbReference type="Proteomes" id="UP000011058"/>
    </source>
</evidence>
<dbReference type="PANTHER" id="PTHR34580:SF1">
    <property type="entry name" value="PROTEIN PAFC"/>
    <property type="match status" value="1"/>
</dbReference>
<dbReference type="OrthoDB" id="9815009at2"/>
<dbReference type="Pfam" id="PF13280">
    <property type="entry name" value="WYL"/>
    <property type="match status" value="1"/>
</dbReference>
<evidence type="ECO:0000313" key="3">
    <source>
        <dbReference type="EMBL" id="CCH00597.1"/>
    </source>
</evidence>
<dbReference type="InterPro" id="IPR036390">
    <property type="entry name" value="WH_DNA-bd_sf"/>
</dbReference>
<dbReference type="eggNOG" id="COG2378">
    <property type="taxonomic scope" value="Bacteria"/>
</dbReference>
<dbReference type="PROSITE" id="PS52050">
    <property type="entry name" value="WYL"/>
    <property type="match status" value="1"/>
</dbReference>
<sequence>MDNDIKRLARLTAILIQFLSRRLVNSTTLAAKFGVSVRTIYRDIKTLERAGVPIVTEEGKGYSLVDGYKVPPIMLTETEANALLTAELIIQSSNDTSLIAEFASVTAKIKAILPNALKTKTEKLEKQMGVTNTYISESPKSNLLLQLQTPLLEHSVIQIKYTNKKGEQSIRDVEPFALYANQKNEWVLVAFCRLRHDFRSFSLINIDTLTSTNESFEPHKLTFEQYLIKTFGNKNG</sequence>
<dbReference type="SUPFAM" id="SSF46785">
    <property type="entry name" value="Winged helix' DNA-binding domain"/>
    <property type="match status" value="1"/>
</dbReference>
<dbReference type="InterPro" id="IPR013196">
    <property type="entry name" value="HTH_11"/>
</dbReference>
<dbReference type="AlphaFoldDB" id="I0K8Z4"/>
<proteinExistence type="predicted"/>
<organism evidence="3 4">
    <name type="scientific">Fibrella aestuarina BUZ 2</name>
    <dbReference type="NCBI Taxonomy" id="1166018"/>
    <lineage>
        <taxon>Bacteria</taxon>
        <taxon>Pseudomonadati</taxon>
        <taxon>Bacteroidota</taxon>
        <taxon>Cytophagia</taxon>
        <taxon>Cytophagales</taxon>
        <taxon>Spirosomataceae</taxon>
        <taxon>Fibrella</taxon>
    </lineage>
</organism>
<protein>
    <submittedName>
        <fullName evidence="3">Putative HTH-type transcriptional regulator yobV</fullName>
    </submittedName>
</protein>
<feature type="domain" description="Helix-turn-helix type 11" evidence="1">
    <location>
        <begin position="10"/>
        <end position="62"/>
    </location>
</feature>
<dbReference type="KEGG" id="fae:FAES_2588"/>
<dbReference type="Pfam" id="PF08279">
    <property type="entry name" value="HTH_11"/>
    <property type="match status" value="1"/>
</dbReference>
<evidence type="ECO:0000259" key="1">
    <source>
        <dbReference type="Pfam" id="PF08279"/>
    </source>
</evidence>
<dbReference type="RefSeq" id="WP_015331696.1">
    <property type="nucleotide sequence ID" value="NC_020054.1"/>
</dbReference>
<gene>
    <name evidence="3" type="primary">yobV3</name>
    <name evidence="3" type="ORF">FAES_2588</name>
</gene>
<dbReference type="InterPro" id="IPR036388">
    <property type="entry name" value="WH-like_DNA-bd_sf"/>
</dbReference>
<dbReference type="Gene3D" id="1.10.10.10">
    <property type="entry name" value="Winged helix-like DNA-binding domain superfamily/Winged helix DNA-binding domain"/>
    <property type="match status" value="1"/>
</dbReference>
<dbReference type="InterPro" id="IPR051534">
    <property type="entry name" value="CBASS_pafABC_assoc_protein"/>
</dbReference>
<dbReference type="InterPro" id="IPR026881">
    <property type="entry name" value="WYL_dom"/>
</dbReference>
<dbReference type="EMBL" id="HE796683">
    <property type="protein sequence ID" value="CCH00597.1"/>
    <property type="molecule type" value="Genomic_DNA"/>
</dbReference>
<dbReference type="Proteomes" id="UP000011058">
    <property type="component" value="Chromosome"/>
</dbReference>
<name>I0K8Z4_9BACT</name>
<dbReference type="PANTHER" id="PTHR34580">
    <property type="match status" value="1"/>
</dbReference>
<dbReference type="HOGENOM" id="CLU_041141_7_1_10"/>